<keyword evidence="5" id="KW-0158">Chromosome</keyword>
<comment type="caution">
    <text evidence="12">The sequence shown here is derived from an EMBL/GenBank/DDBJ whole genome shotgun (WGS) entry which is preliminary data.</text>
</comment>
<keyword evidence="6" id="KW-0963">Cytoplasm</keyword>
<dbReference type="GO" id="GO:0003682">
    <property type="term" value="F:chromatin binding"/>
    <property type="evidence" value="ECO:0007669"/>
    <property type="project" value="TreeGrafter"/>
</dbReference>
<dbReference type="AlphaFoldDB" id="A0AAE1LKG0"/>
<evidence type="ECO:0000256" key="5">
    <source>
        <dbReference type="ARBA" id="ARBA00022454"/>
    </source>
</evidence>
<feature type="compositionally biased region" description="Basic residues" evidence="11">
    <location>
        <begin position="272"/>
        <end position="283"/>
    </location>
</feature>
<evidence type="ECO:0000256" key="2">
    <source>
        <dbReference type="ARBA" id="ARBA00004496"/>
    </source>
</evidence>
<dbReference type="PANTHER" id="PTHR13108">
    <property type="entry name" value="CONDENSIN COMPLEX SUBUNIT 2"/>
    <property type="match status" value="1"/>
</dbReference>
<evidence type="ECO:0000256" key="3">
    <source>
        <dbReference type="ARBA" id="ARBA00009471"/>
    </source>
</evidence>
<reference evidence="12" key="1">
    <citation type="submission" date="2021-07" db="EMBL/GenBank/DDBJ databases">
        <authorList>
            <person name="Catto M.A."/>
            <person name="Jacobson A."/>
            <person name="Kennedy G."/>
            <person name="Labadie P."/>
            <person name="Hunt B.G."/>
            <person name="Srinivasan R."/>
        </authorList>
    </citation>
    <scope>NUCLEOTIDE SEQUENCE</scope>
    <source>
        <strain evidence="12">PL_HMW_Pooled</strain>
        <tissue evidence="12">Head</tissue>
    </source>
</reference>
<evidence type="ECO:0000256" key="9">
    <source>
        <dbReference type="ARBA" id="ARBA00023067"/>
    </source>
</evidence>
<dbReference type="Pfam" id="PF05786">
    <property type="entry name" value="Cnd2"/>
    <property type="match status" value="2"/>
</dbReference>
<evidence type="ECO:0000256" key="7">
    <source>
        <dbReference type="ARBA" id="ARBA00022618"/>
    </source>
</evidence>
<dbReference type="GO" id="GO:0051301">
    <property type="term" value="P:cell division"/>
    <property type="evidence" value="ECO:0007669"/>
    <property type="project" value="UniProtKB-KW"/>
</dbReference>
<evidence type="ECO:0000313" key="12">
    <source>
        <dbReference type="EMBL" id="KAK3921352.1"/>
    </source>
</evidence>
<keyword evidence="9" id="KW-0226">DNA condensation</keyword>
<proteinExistence type="inferred from homology"/>
<dbReference type="GO" id="GO:0007076">
    <property type="term" value="P:mitotic chromosome condensation"/>
    <property type="evidence" value="ECO:0007669"/>
    <property type="project" value="InterPro"/>
</dbReference>
<keyword evidence="8" id="KW-0498">Mitosis</keyword>
<evidence type="ECO:0000256" key="6">
    <source>
        <dbReference type="ARBA" id="ARBA00022490"/>
    </source>
</evidence>
<comment type="similarity">
    <text evidence="3">Belongs to the CND2 (condensin subunit 2) family.</text>
</comment>
<dbReference type="GO" id="GO:0005737">
    <property type="term" value="C:cytoplasm"/>
    <property type="evidence" value="ECO:0007669"/>
    <property type="project" value="UniProtKB-SubCell"/>
</dbReference>
<dbReference type="Proteomes" id="UP001219518">
    <property type="component" value="Unassembled WGS sequence"/>
</dbReference>
<dbReference type="PIRSF" id="PIRSF017126">
    <property type="entry name" value="Condensin_H"/>
    <property type="match status" value="1"/>
</dbReference>
<protein>
    <recommendedName>
        <fullName evidence="4">Condensin complex subunit 2</fullName>
    </recommendedName>
</protein>
<evidence type="ECO:0000256" key="1">
    <source>
        <dbReference type="ARBA" id="ARBA00004286"/>
    </source>
</evidence>
<keyword evidence="13" id="KW-1185">Reference proteome</keyword>
<keyword evidence="7" id="KW-0132">Cell division</keyword>
<accession>A0AAE1LKG0</accession>
<dbReference type="PANTHER" id="PTHR13108:SF9">
    <property type="entry name" value="CONDENSIN COMPLEX SUBUNIT 2"/>
    <property type="match status" value="1"/>
</dbReference>
<dbReference type="GO" id="GO:0000796">
    <property type="term" value="C:condensin complex"/>
    <property type="evidence" value="ECO:0007669"/>
    <property type="project" value="InterPro"/>
</dbReference>
<comment type="subcellular location">
    <subcellularLocation>
        <location evidence="1">Chromosome</location>
    </subcellularLocation>
    <subcellularLocation>
        <location evidence="2">Cytoplasm</location>
    </subcellularLocation>
</comment>
<feature type="region of interest" description="Disordered" evidence="11">
    <location>
        <begin position="234"/>
        <end position="296"/>
    </location>
</feature>
<name>A0AAE1LKG0_9NEOP</name>
<evidence type="ECO:0000256" key="10">
    <source>
        <dbReference type="ARBA" id="ARBA00023306"/>
    </source>
</evidence>
<gene>
    <name evidence="12" type="ORF">KUF71_010567</name>
</gene>
<sequence length="762" mass="84871">AASVADDPPIPPPSAPQSRLVPAALALHHSSRSSTGCRACVGRVGPHPSTTVHRGRQRASSDTTLDQLCFIFVFGLHFEAITMSFEHTSSPTPLRKKSITNTKDSMEEVLNDDDAEIRERRRKSLAPALPTNSAAVDTSSRRKSLGLGACSGLSSSQLAEHYANCMKLSTENKITVKNAFSLQLIDYMSMMLKRHEKQMEDFQVASCTLDACSKIYGFRVDAVHSDVVQMATTMGRSEANRKNRNTMEDDDGPDVAADNDNGDDGPGSQVLKKLKKRSRKHKRFLADNPESLQRKEDNFHSMDPYLARLSATLAASQSGECPFHRSSKVRDNFLQFDIDKDSQRSCRVPLPSLPDIKNLELCPSFRDFKFVGWRPQNDPTPVPEIPPPPSTPPISNLDDGDAFDLNQTPEPIPDFDCGEGGVFDVGMASEPEEIYACPEAANRAASKLARQPAHVVDLRQHISTVPLEYSYFQQDMFSMWAGPAHWKVMPLRKGKEKDVAAHKEAKKRAKKEIVISFEDSLEIREKYFGSGAKKLKPKPIQNWNVDRVTNVRNIHYDPTRITRLFCRENISIKIQGDTPIPEVEEGVGDYQHENLTDRTSFCPNVPQEDDHDDHGADAGDGMMHDDDVFQSEDVEGHDPETGAFIGDNLIAAPDKVAKIYIPYQMRAKKMDMKKLKGAMWSILTKRPQDDLESISQKTDDIKMEGSLNFSTLYESLPQRLPSEMAKNLSCPLAFVGLLHLANEQSLDIKGMPDMSDLTISQG</sequence>
<reference evidence="12" key="2">
    <citation type="journal article" date="2023" name="BMC Genomics">
        <title>Pest status, molecular evolution, and epigenetic factors derived from the genome assembly of Frankliniella fusca, a thysanopteran phytovirus vector.</title>
        <authorList>
            <person name="Catto M.A."/>
            <person name="Labadie P.E."/>
            <person name="Jacobson A.L."/>
            <person name="Kennedy G.G."/>
            <person name="Srinivasan R."/>
            <person name="Hunt B.G."/>
        </authorList>
    </citation>
    <scope>NUCLEOTIDE SEQUENCE</scope>
    <source>
        <strain evidence="12">PL_HMW_Pooled</strain>
    </source>
</reference>
<dbReference type="EMBL" id="JAHWGI010001033">
    <property type="protein sequence ID" value="KAK3921352.1"/>
    <property type="molecule type" value="Genomic_DNA"/>
</dbReference>
<dbReference type="InterPro" id="IPR022816">
    <property type="entry name" value="Condensin_barren_su2"/>
</dbReference>
<feature type="non-terminal residue" evidence="12">
    <location>
        <position position="1"/>
    </location>
</feature>
<evidence type="ECO:0000313" key="13">
    <source>
        <dbReference type="Proteomes" id="UP001219518"/>
    </source>
</evidence>
<feature type="compositionally biased region" description="Basic and acidic residues" evidence="11">
    <location>
        <begin position="238"/>
        <end position="247"/>
    </location>
</feature>
<evidence type="ECO:0000256" key="4">
    <source>
        <dbReference type="ARBA" id="ARBA00016065"/>
    </source>
</evidence>
<evidence type="ECO:0000256" key="8">
    <source>
        <dbReference type="ARBA" id="ARBA00022776"/>
    </source>
</evidence>
<evidence type="ECO:0000256" key="11">
    <source>
        <dbReference type="SAM" id="MobiDB-lite"/>
    </source>
</evidence>
<organism evidence="12 13">
    <name type="scientific">Frankliniella fusca</name>
    <dbReference type="NCBI Taxonomy" id="407009"/>
    <lineage>
        <taxon>Eukaryota</taxon>
        <taxon>Metazoa</taxon>
        <taxon>Ecdysozoa</taxon>
        <taxon>Arthropoda</taxon>
        <taxon>Hexapoda</taxon>
        <taxon>Insecta</taxon>
        <taxon>Pterygota</taxon>
        <taxon>Neoptera</taxon>
        <taxon>Paraneoptera</taxon>
        <taxon>Thysanoptera</taxon>
        <taxon>Terebrantia</taxon>
        <taxon>Thripoidea</taxon>
        <taxon>Thripidae</taxon>
        <taxon>Frankliniella</taxon>
    </lineage>
</organism>
<keyword evidence="10" id="KW-0131">Cell cycle</keyword>